<evidence type="ECO:0000256" key="2">
    <source>
        <dbReference type="SAM" id="MobiDB-lite"/>
    </source>
</evidence>
<feature type="region of interest" description="Disordered" evidence="2">
    <location>
        <begin position="1"/>
        <end position="23"/>
    </location>
</feature>
<dbReference type="InterPro" id="IPR011333">
    <property type="entry name" value="SKP1/BTB/POZ_sf"/>
</dbReference>
<name>A0ABD3GS89_9MARC</name>
<protein>
    <recommendedName>
        <fullName evidence="3">BTB domain-containing protein</fullName>
    </recommendedName>
</protein>
<feature type="domain" description="BTB" evidence="3">
    <location>
        <begin position="728"/>
        <end position="825"/>
    </location>
</feature>
<dbReference type="PROSITE" id="PS50097">
    <property type="entry name" value="BTB"/>
    <property type="match status" value="2"/>
</dbReference>
<reference evidence="4 5" key="1">
    <citation type="submission" date="2024-09" db="EMBL/GenBank/DDBJ databases">
        <title>Chromosome-scale assembly of Riccia sorocarpa.</title>
        <authorList>
            <person name="Paukszto L."/>
        </authorList>
    </citation>
    <scope>NUCLEOTIDE SEQUENCE [LARGE SCALE GENOMIC DNA]</scope>
    <source>
        <strain evidence="4">LP-2024</strain>
        <tissue evidence="4">Aerial parts of the thallus</tissue>
    </source>
</reference>
<dbReference type="Pfam" id="PF26522">
    <property type="entry name" value="ARM_6"/>
    <property type="match status" value="1"/>
</dbReference>
<evidence type="ECO:0000313" key="5">
    <source>
        <dbReference type="Proteomes" id="UP001633002"/>
    </source>
</evidence>
<evidence type="ECO:0000313" key="4">
    <source>
        <dbReference type="EMBL" id="KAL3680649.1"/>
    </source>
</evidence>
<organism evidence="4 5">
    <name type="scientific">Riccia sorocarpa</name>
    <dbReference type="NCBI Taxonomy" id="122646"/>
    <lineage>
        <taxon>Eukaryota</taxon>
        <taxon>Viridiplantae</taxon>
        <taxon>Streptophyta</taxon>
        <taxon>Embryophyta</taxon>
        <taxon>Marchantiophyta</taxon>
        <taxon>Marchantiopsida</taxon>
        <taxon>Marchantiidae</taxon>
        <taxon>Marchantiales</taxon>
        <taxon>Ricciaceae</taxon>
        <taxon>Riccia</taxon>
    </lineage>
</organism>
<dbReference type="EMBL" id="JBJQOH010000007">
    <property type="protein sequence ID" value="KAL3680649.1"/>
    <property type="molecule type" value="Genomic_DNA"/>
</dbReference>
<accession>A0ABD3GS89</accession>
<dbReference type="SUPFAM" id="SSF48371">
    <property type="entry name" value="ARM repeat"/>
    <property type="match status" value="1"/>
</dbReference>
<comment type="pathway">
    <text evidence="1">Protein modification; protein ubiquitination.</text>
</comment>
<evidence type="ECO:0000256" key="1">
    <source>
        <dbReference type="ARBA" id="ARBA00004906"/>
    </source>
</evidence>
<dbReference type="PANTHER" id="PTHR35918">
    <property type="entry name" value="OS06G0674800 PROTEIN"/>
    <property type="match status" value="1"/>
</dbReference>
<dbReference type="InterPro" id="IPR059007">
    <property type="entry name" value="ARM_At1g04390"/>
</dbReference>
<gene>
    <name evidence="4" type="ORF">R1sor_023605</name>
</gene>
<feature type="region of interest" description="Disordered" evidence="2">
    <location>
        <begin position="766"/>
        <end position="798"/>
    </location>
</feature>
<proteinExistence type="predicted"/>
<dbReference type="Pfam" id="PF00651">
    <property type="entry name" value="BTB"/>
    <property type="match status" value="1"/>
</dbReference>
<dbReference type="AlphaFoldDB" id="A0ABD3GS89"/>
<feature type="compositionally biased region" description="Basic residues" evidence="2">
    <location>
        <begin position="1"/>
        <end position="10"/>
    </location>
</feature>
<keyword evidence="5" id="KW-1185">Reference proteome</keyword>
<dbReference type="SMART" id="SM00225">
    <property type="entry name" value="BTB"/>
    <property type="match status" value="2"/>
</dbReference>
<dbReference type="PANTHER" id="PTHR35918:SF1">
    <property type="entry name" value="BTB DOMAIN-CONTAINING PROTEIN"/>
    <property type="match status" value="1"/>
</dbReference>
<dbReference type="Proteomes" id="UP001633002">
    <property type="component" value="Unassembled WGS sequence"/>
</dbReference>
<evidence type="ECO:0000259" key="3">
    <source>
        <dbReference type="PROSITE" id="PS50097"/>
    </source>
</evidence>
<dbReference type="SUPFAM" id="SSF54695">
    <property type="entry name" value="POZ domain"/>
    <property type="match status" value="2"/>
</dbReference>
<feature type="domain" description="BTB" evidence="3">
    <location>
        <begin position="875"/>
        <end position="956"/>
    </location>
</feature>
<comment type="caution">
    <text evidence="4">The sequence shown here is derived from an EMBL/GenBank/DDBJ whole genome shotgun (WGS) entry which is preliminary data.</text>
</comment>
<dbReference type="Gene3D" id="3.30.710.10">
    <property type="entry name" value="Potassium Channel Kv1.1, Chain A"/>
    <property type="match status" value="2"/>
</dbReference>
<sequence length="1076" mass="117113">MNHHRQRRPQQRGVSVPQHEQERMQQVLQRLQSALQLGLKPTSTDKKGRKRWYNTDAEVQLQALRAISAFVSALMSYPGRPHSLQIPLEDSVASLEHLLRAETETVYSKAADVTAALVDVMGDGLLGYGGRRLVGPLADRLKSSKLSIAVSAATALHGILLKVKSWGGIKAAEDSTWKALEDADVLSVIRHSVQEDEEGNSNAAALLKLGAVVVEKWPESRYRLGRYSSLRTALLIRCQSSSNLVAQGALRTISALALCGCVASLLLYDADRLWSTVASCLHPTTDRRIQLEAFRLLTSLSRASSFGASFTGPHVAAIAAGCARALELGEGKGHPEVGSLTAEAAQATSSILSWPGSHYSSLLHCGLEEPLLAALSGARDKQNRRSDAHQEDHLADAVVNVNVDRRTHPRKLNPRIKPLLWEILGWLGAFHSADVEPALSHPKPGQLDDGLLTLACTSFLKALCKRGQSPVLSQLKRTQDVGTDHDGRSLEEQPFNAAEVVQISKAVLLLLCSPSPAVSSRTKVCLEEALSSHGRDWLPSLAKTTVLGLSRTVNIDQLQLLTNLLAVACLSWEEECRDELLKFGVLEAVLGIIQGQTETVDESKTGRLSAMAASVHSVGSRACCFDAISWEGNDSVLFAALWALPKLLQGSGWVKKMRDSMSSEVVEKYSKSDCGDFVYMLWKIAGDESRAAGVRWWSSCSLAAFGIFGFPGKVGQDFKRSLDDPSLADIMFVFSDGTRLPAHGIILSVRCQTLLPANVGVSSKTLHESSSQDSESQHSKGLDVDQSGSGFSSVPSEVHVSPRLTPSVIKILLEFIYVGVVYIPSALLAEIKVVAKRCRLEPLVGLLQGKSPVWGQRSAACDLEPALGEKGEFLADVLLLPVKSQDALRRKGETTVASDSLIAHRFILSARCQYFEALFRSGMRDSSRRVIEIQASKSSIQELLRYLYSGAMKSQGTTCAWMNLELEAQLEYLRSLLELVDLTGQWLLDELQHLACAFIGRYLESNPHLCPPIMSLAAAGQMWNIVELCATHMAPVYMELRDSGSLDILSEDLSEFVREAHVKLLLSGKLGDAPLG</sequence>
<feature type="compositionally biased region" description="Polar residues" evidence="2">
    <location>
        <begin position="786"/>
        <end position="795"/>
    </location>
</feature>
<dbReference type="InterPro" id="IPR044953">
    <property type="entry name" value="At1g04390-like"/>
</dbReference>
<dbReference type="InterPro" id="IPR016024">
    <property type="entry name" value="ARM-type_fold"/>
</dbReference>
<dbReference type="InterPro" id="IPR000210">
    <property type="entry name" value="BTB/POZ_dom"/>
</dbReference>